<dbReference type="OrthoDB" id="10451335at2759"/>
<sequence>MAAVEIGMYCRFADNPACGGVVFQLEGGVAGLRSLSQKLTDMGCGEETHEPLNNLQPVSTIKIGQRVFFKSDGPAASGEVFEFQDDGNVAGLTKLSQKLKDTGCGEQTHEPVENLAIEGEEM</sequence>
<evidence type="ECO:0000313" key="2">
    <source>
        <dbReference type="Proteomes" id="UP000751190"/>
    </source>
</evidence>
<organism evidence="1 2">
    <name type="scientific">Diacronema lutheri</name>
    <name type="common">Unicellular marine alga</name>
    <name type="synonym">Monochrysis lutheri</name>
    <dbReference type="NCBI Taxonomy" id="2081491"/>
    <lineage>
        <taxon>Eukaryota</taxon>
        <taxon>Haptista</taxon>
        <taxon>Haptophyta</taxon>
        <taxon>Pavlovophyceae</taxon>
        <taxon>Pavlovales</taxon>
        <taxon>Pavlovaceae</taxon>
        <taxon>Diacronema</taxon>
    </lineage>
</organism>
<protein>
    <submittedName>
        <fullName evidence="1">Uncharacterized protein</fullName>
    </submittedName>
</protein>
<gene>
    <name evidence="1" type="ORF">KFE25_013270</name>
</gene>
<keyword evidence="2" id="KW-1185">Reference proteome</keyword>
<accession>A0A8J6CB00</accession>
<reference evidence="1" key="1">
    <citation type="submission" date="2021-05" db="EMBL/GenBank/DDBJ databases">
        <title>The genome of the haptophyte Pavlova lutheri (Diacronema luteri, Pavlovales) - a model for lipid biosynthesis in eukaryotic algae.</title>
        <authorList>
            <person name="Hulatt C.J."/>
            <person name="Posewitz M.C."/>
        </authorList>
    </citation>
    <scope>NUCLEOTIDE SEQUENCE</scope>
    <source>
        <strain evidence="1">NIVA-4/92</strain>
    </source>
</reference>
<comment type="caution">
    <text evidence="1">The sequence shown here is derived from an EMBL/GenBank/DDBJ whole genome shotgun (WGS) entry which is preliminary data.</text>
</comment>
<dbReference type="Proteomes" id="UP000751190">
    <property type="component" value="Unassembled WGS sequence"/>
</dbReference>
<name>A0A8J6CB00_DIALT</name>
<evidence type="ECO:0000313" key="1">
    <source>
        <dbReference type="EMBL" id="KAG8468187.1"/>
    </source>
</evidence>
<dbReference type="EMBL" id="JAGTXO010000004">
    <property type="protein sequence ID" value="KAG8468187.1"/>
    <property type="molecule type" value="Genomic_DNA"/>
</dbReference>
<dbReference type="AlphaFoldDB" id="A0A8J6CB00"/>
<proteinExistence type="predicted"/>